<dbReference type="SUPFAM" id="SSF51445">
    <property type="entry name" value="(Trans)glycosidases"/>
    <property type="match status" value="2"/>
</dbReference>
<dbReference type="Pfam" id="PF01055">
    <property type="entry name" value="Glyco_hydro_31_2nd"/>
    <property type="match status" value="2"/>
</dbReference>
<comment type="caution">
    <text evidence="5">Lacks conserved residue(s) required for the propagation of feature annotation.</text>
</comment>
<dbReference type="Gene3D" id="3.20.20.80">
    <property type="entry name" value="Glycosidases"/>
    <property type="match status" value="2"/>
</dbReference>
<dbReference type="PANTHER" id="PTHR22762:SF131">
    <property type="entry name" value="GLYCOSIDE HYDROLASE FAMILY 31 N-TERMINAL DOMAIN-CONTAINING PROTEIN"/>
    <property type="match status" value="1"/>
</dbReference>
<name>A0ABM1EK71_PRICU</name>
<evidence type="ECO:0000259" key="7">
    <source>
        <dbReference type="PROSITE" id="PS51448"/>
    </source>
</evidence>
<comment type="subcellular location">
    <subcellularLocation>
        <location evidence="1">Membrane</location>
    </subcellularLocation>
</comment>
<feature type="domain" description="P-type" evidence="7">
    <location>
        <begin position="122"/>
        <end position="193"/>
    </location>
</feature>
<evidence type="ECO:0000256" key="3">
    <source>
        <dbReference type="ARBA" id="ARBA00023136"/>
    </source>
</evidence>
<accession>A0ABM1EK71</accession>
<organism evidence="8 9">
    <name type="scientific">Priapulus caudatus</name>
    <name type="common">Priapulid worm</name>
    <dbReference type="NCBI Taxonomy" id="37621"/>
    <lineage>
        <taxon>Eukaryota</taxon>
        <taxon>Metazoa</taxon>
        <taxon>Ecdysozoa</taxon>
        <taxon>Scalidophora</taxon>
        <taxon>Priapulida</taxon>
        <taxon>Priapulimorpha</taxon>
        <taxon>Priapulimorphida</taxon>
        <taxon>Priapulidae</taxon>
        <taxon>Priapulus</taxon>
    </lineage>
</organism>
<dbReference type="Pfam" id="PF21365">
    <property type="entry name" value="Glyco_hydro_31_3rd"/>
    <property type="match status" value="1"/>
</dbReference>
<dbReference type="InterPro" id="IPR048395">
    <property type="entry name" value="Glyco_hydro_31_C"/>
</dbReference>
<dbReference type="InterPro" id="IPR000519">
    <property type="entry name" value="P_trefoil_dom"/>
</dbReference>
<dbReference type="GeneID" id="106813063"/>
<dbReference type="SUPFAM" id="SSF57492">
    <property type="entry name" value="Trefoil"/>
    <property type="match status" value="1"/>
</dbReference>
<protein>
    <submittedName>
        <fullName evidence="9">Lysosomal alpha-glucosidase-like</fullName>
    </submittedName>
</protein>
<proteinExistence type="inferred from homology"/>
<dbReference type="Pfam" id="PF13802">
    <property type="entry name" value="Gal_mutarotas_2"/>
    <property type="match status" value="1"/>
</dbReference>
<keyword evidence="8" id="KW-1185">Reference proteome</keyword>
<dbReference type="InterPro" id="IPR000322">
    <property type="entry name" value="Glyco_hydro_31_TIM"/>
</dbReference>
<dbReference type="PROSITE" id="PS51448">
    <property type="entry name" value="P_TREFOIL_2"/>
    <property type="match status" value="1"/>
</dbReference>
<keyword evidence="4" id="KW-1015">Disulfide bond</keyword>
<evidence type="ECO:0000313" key="8">
    <source>
        <dbReference type="Proteomes" id="UP000695022"/>
    </source>
</evidence>
<reference evidence="9" key="1">
    <citation type="submission" date="2025-08" db="UniProtKB">
        <authorList>
            <consortium name="RefSeq"/>
        </authorList>
    </citation>
    <scope>IDENTIFICATION</scope>
</reference>
<evidence type="ECO:0000256" key="5">
    <source>
        <dbReference type="PROSITE-ProRule" id="PRU00779"/>
    </source>
</evidence>
<dbReference type="Gene3D" id="4.10.110.10">
    <property type="entry name" value="Spasmolytic Protein, domain 1"/>
    <property type="match status" value="1"/>
</dbReference>
<dbReference type="InterPro" id="IPR011013">
    <property type="entry name" value="Gal_mutarotase_sf_dom"/>
</dbReference>
<dbReference type="InterPro" id="IPR013780">
    <property type="entry name" value="Glyco_hydro_b"/>
</dbReference>
<evidence type="ECO:0000256" key="6">
    <source>
        <dbReference type="RuleBase" id="RU361185"/>
    </source>
</evidence>
<dbReference type="Proteomes" id="UP000695022">
    <property type="component" value="Unplaced"/>
</dbReference>
<dbReference type="CDD" id="cd14752">
    <property type="entry name" value="GH31_N"/>
    <property type="match status" value="1"/>
</dbReference>
<dbReference type="Gene3D" id="2.60.40.1180">
    <property type="entry name" value="Golgi alpha-mannosidase II"/>
    <property type="match status" value="2"/>
</dbReference>
<dbReference type="SUPFAM" id="SSF74650">
    <property type="entry name" value="Galactose mutarotase-like"/>
    <property type="match status" value="1"/>
</dbReference>
<dbReference type="Gene3D" id="2.60.40.1760">
    <property type="entry name" value="glycosyl hydrolase (family 31)"/>
    <property type="match status" value="1"/>
</dbReference>
<sequence>MEGVNTGVLVTNEERNMCKNRHDSTKTCKGVESIDSDHSESCTICLKILCVGLVFVILCQTYRCLTSTDNNLLQPSNPESIELDFSVSPHQNDGSLRQVLELKNAWPPIPGHDVRRPKLFDGFCTLVPDELKFECDPEDERNKTTCEGRGCCWLPLVEPNAARNVVQTTDKFTGTVIEVTLRGTGVPSCYYPLVYPGYRLTDLVRKEWGYSATLYRDVPSYHPDDVMELAMDVMLETKTRLHFKIYDPNEKRYEVPIETPRVAKAANVTDYIVTVRKMPFSFKVTRRSTQTVLFDTGVGNMIFADQFLQLSSRLPSHAIYGLGEHQDSFMLPTNWSRFAFWNKGNAPNLGDLNLYGMHPFYLVMEDNGDSFGVLLLNSNAMEMVLQPTPAITFRTIGGIFDFYLFTGPDPASVIQQYLDVIGRPAMPPYWALGYHLCRWGYDTALDMGEVINRMRKSGIPYDVQWNDLDYMDKELDFTLRKPSFTQLPYLVGDLHMQGQRYVPIVDPGISVTQGRGNYPPFDEGVNMDIFIKNASGLPVIGTVSILSFSLFGMPLVGADICGFAHDATEQLCQRWTQLGAFYPFARNHNAKNSQAQDPTGFGAAMQGSALKSLQTRYRLLPYLYTLFHLAATRGETVARPLMFEFPKDSKTYSVDEQFMWGAALLISPVLKEHATSVRAYLPRGIWYGFYSGFSLPSNGSYVNVDVRMDETCLHVRGGHILPTQVPASTTTESRQNKFGLLVALSERGEAEGEMFWDDGESMNTHHTGVYNAIRFNATKNSVASWSVHAGYSSLMVLGSIDVFGVCEPPSAVFVNGAEAKFIYSSWSKVLHVEDMDLDFLQKITVNWS</sequence>
<dbReference type="InterPro" id="IPR017853">
    <property type="entry name" value="GH"/>
</dbReference>
<evidence type="ECO:0000256" key="2">
    <source>
        <dbReference type="ARBA" id="ARBA00007806"/>
    </source>
</evidence>
<dbReference type="PANTHER" id="PTHR22762">
    <property type="entry name" value="ALPHA-GLUCOSIDASE"/>
    <property type="match status" value="1"/>
</dbReference>
<keyword evidence="6" id="KW-0326">Glycosidase</keyword>
<dbReference type="Pfam" id="PF00088">
    <property type="entry name" value="Trefoil"/>
    <property type="match status" value="1"/>
</dbReference>
<dbReference type="InterPro" id="IPR025887">
    <property type="entry name" value="Glyco_hydro_31_N_dom"/>
</dbReference>
<keyword evidence="3" id="KW-0472">Membrane</keyword>
<evidence type="ECO:0000256" key="1">
    <source>
        <dbReference type="ARBA" id="ARBA00004370"/>
    </source>
</evidence>
<dbReference type="InterPro" id="IPR044913">
    <property type="entry name" value="P_trefoil_dom_sf"/>
</dbReference>
<keyword evidence="6" id="KW-0378">Hydrolase</keyword>
<evidence type="ECO:0000256" key="4">
    <source>
        <dbReference type="ARBA" id="ARBA00023157"/>
    </source>
</evidence>
<dbReference type="RefSeq" id="XP_014672592.1">
    <property type="nucleotide sequence ID" value="XM_014817106.1"/>
</dbReference>
<comment type="similarity">
    <text evidence="2 6">Belongs to the glycosyl hydrolase 31 family.</text>
</comment>
<evidence type="ECO:0000313" key="9">
    <source>
        <dbReference type="RefSeq" id="XP_014672592.1"/>
    </source>
</evidence>
<dbReference type="SUPFAM" id="SSF51011">
    <property type="entry name" value="Glycosyl hydrolase domain"/>
    <property type="match status" value="1"/>
</dbReference>
<gene>
    <name evidence="9" type="primary">LOC106813063</name>
</gene>